<keyword evidence="2" id="KW-0479">Metal-binding</keyword>
<feature type="transmembrane region" description="Helical" evidence="3">
    <location>
        <begin position="6"/>
        <end position="28"/>
    </location>
</feature>
<dbReference type="PANTHER" id="PTHR24291">
    <property type="entry name" value="CYTOCHROME P450 FAMILY 4"/>
    <property type="match status" value="1"/>
</dbReference>
<dbReference type="Gene3D" id="1.10.630.10">
    <property type="entry name" value="Cytochrome P450"/>
    <property type="match status" value="1"/>
</dbReference>
<dbReference type="PRINTS" id="PR00463">
    <property type="entry name" value="EP450I"/>
</dbReference>
<sequence length="566" mass="65219">MDVVVRIIVALCIIAFFYLIKLFMPLFAMRRKGQAMLKGIDSTKPHWLLGHLLERALTQEKFLELAKRTRQYPKLKPFWLGPFKWFLTCIHPDVIKPILESAEPKENMSYGCLKAWIGDGLLVSSGKKWHRNRHLLTKAFHFDILKGYTKLFNHCAATMLEKWNQKLSENPTEIENDISLMTMDSMLQCIMSHKTNCQVDRLPPFIQLFLGCEHSHLLKTVCFKSVGNSFMTNRNEYVAALRSLAELFVSRMYNLLLHSDFMYFNSPSGKKFAKLCKYVHDVDERIIEERRASINAAIQQAECDQLTDDESVDVYKKITGKRLDFLDILLLTKDENGNGLSQLEIRNEVDTFSFAGSDTTASSLSWALYCLALHPDYQEKCREDVKHVIANKKTVDWEDLGNFNYLVKFIKEVMRLYPPAYGMARTLSQPMNFPRGFGKDQKDLEGIVPDDSCSRTLEAGSSCDINIFAVHRNRSIWKNPDVFDPERFTQENIKTRSPYAYIPFSAGPRNCIGKNFAMAEIKVVLAKALQQFRFSTDSECPKPEFQPLMTLKPKNGIFIKIEKLNE</sequence>
<dbReference type="InterPro" id="IPR036396">
    <property type="entry name" value="Cyt_P450_sf"/>
</dbReference>
<dbReference type="CDD" id="cd20659">
    <property type="entry name" value="CYP4B_4F-like"/>
    <property type="match status" value="1"/>
</dbReference>
<evidence type="ECO:0000313" key="5">
    <source>
        <dbReference type="Proteomes" id="UP001642483"/>
    </source>
</evidence>
<name>A0ABP0F7E7_CLALP</name>
<dbReference type="InterPro" id="IPR002401">
    <property type="entry name" value="Cyt_P450_E_grp-I"/>
</dbReference>
<keyword evidence="2" id="KW-0560">Oxidoreductase</keyword>
<gene>
    <name evidence="4" type="ORF">CVLEPA_LOCUS5205</name>
</gene>
<reference evidence="4 5" key="1">
    <citation type="submission" date="2024-02" db="EMBL/GenBank/DDBJ databases">
        <authorList>
            <person name="Daric V."/>
            <person name="Darras S."/>
        </authorList>
    </citation>
    <scope>NUCLEOTIDE SEQUENCE [LARGE SCALE GENOMIC DNA]</scope>
</reference>
<dbReference type="PRINTS" id="PR00385">
    <property type="entry name" value="P450"/>
</dbReference>
<evidence type="ECO:0008006" key="6">
    <source>
        <dbReference type="Google" id="ProtNLM"/>
    </source>
</evidence>
<evidence type="ECO:0000256" key="2">
    <source>
        <dbReference type="RuleBase" id="RU000461"/>
    </source>
</evidence>
<comment type="caution">
    <text evidence="4">The sequence shown here is derived from an EMBL/GenBank/DDBJ whole genome shotgun (WGS) entry which is preliminary data.</text>
</comment>
<keyword evidence="2" id="KW-0408">Iron</keyword>
<dbReference type="Proteomes" id="UP001642483">
    <property type="component" value="Unassembled WGS sequence"/>
</dbReference>
<comment type="similarity">
    <text evidence="1 2">Belongs to the cytochrome P450 family.</text>
</comment>
<evidence type="ECO:0000313" key="4">
    <source>
        <dbReference type="EMBL" id="CAK8675654.1"/>
    </source>
</evidence>
<dbReference type="InterPro" id="IPR001128">
    <property type="entry name" value="Cyt_P450"/>
</dbReference>
<dbReference type="SUPFAM" id="SSF48264">
    <property type="entry name" value="Cytochrome P450"/>
    <property type="match status" value="1"/>
</dbReference>
<dbReference type="PANTHER" id="PTHR24291:SF201">
    <property type="entry name" value="CYTOCHROME P450, FAMILY 4, SUBFAMILY B, POLYPEPTIDE 7"/>
    <property type="match status" value="1"/>
</dbReference>
<keyword evidence="3" id="KW-0812">Transmembrane</keyword>
<dbReference type="PROSITE" id="PS00086">
    <property type="entry name" value="CYTOCHROME_P450"/>
    <property type="match status" value="1"/>
</dbReference>
<proteinExistence type="inferred from homology"/>
<keyword evidence="3" id="KW-1133">Transmembrane helix</keyword>
<dbReference type="InterPro" id="IPR050196">
    <property type="entry name" value="Cytochrome_P450_Monoox"/>
</dbReference>
<evidence type="ECO:0000256" key="3">
    <source>
        <dbReference type="SAM" id="Phobius"/>
    </source>
</evidence>
<dbReference type="EMBL" id="CAWYQH010000024">
    <property type="protein sequence ID" value="CAK8675654.1"/>
    <property type="molecule type" value="Genomic_DNA"/>
</dbReference>
<dbReference type="Pfam" id="PF00067">
    <property type="entry name" value="p450"/>
    <property type="match status" value="1"/>
</dbReference>
<keyword evidence="5" id="KW-1185">Reference proteome</keyword>
<organism evidence="4 5">
    <name type="scientific">Clavelina lepadiformis</name>
    <name type="common">Light-bulb sea squirt</name>
    <name type="synonym">Ascidia lepadiformis</name>
    <dbReference type="NCBI Taxonomy" id="159417"/>
    <lineage>
        <taxon>Eukaryota</taxon>
        <taxon>Metazoa</taxon>
        <taxon>Chordata</taxon>
        <taxon>Tunicata</taxon>
        <taxon>Ascidiacea</taxon>
        <taxon>Aplousobranchia</taxon>
        <taxon>Clavelinidae</taxon>
        <taxon>Clavelina</taxon>
    </lineage>
</organism>
<keyword evidence="2" id="KW-0503">Monooxygenase</keyword>
<dbReference type="InterPro" id="IPR017972">
    <property type="entry name" value="Cyt_P450_CS"/>
</dbReference>
<keyword evidence="3" id="KW-0472">Membrane</keyword>
<protein>
    <recommendedName>
        <fullName evidence="6">Cytochrome P450</fullName>
    </recommendedName>
</protein>
<evidence type="ECO:0000256" key="1">
    <source>
        <dbReference type="ARBA" id="ARBA00010617"/>
    </source>
</evidence>
<accession>A0ABP0F7E7</accession>
<keyword evidence="2" id="KW-0349">Heme</keyword>